<dbReference type="EMBL" id="FUWJ01000001">
    <property type="protein sequence ID" value="SJZ42087.1"/>
    <property type="molecule type" value="Genomic_DNA"/>
</dbReference>
<reference evidence="9" key="1">
    <citation type="submission" date="2017-02" db="EMBL/GenBank/DDBJ databases">
        <authorList>
            <person name="Varghese N."/>
            <person name="Submissions S."/>
        </authorList>
    </citation>
    <scope>NUCLEOTIDE SEQUENCE [LARGE SCALE GENOMIC DNA]</scope>
    <source>
        <strain evidence="9">ATCC 27094</strain>
    </source>
</reference>
<evidence type="ECO:0000256" key="5">
    <source>
        <dbReference type="ARBA" id="ARBA00023014"/>
    </source>
</evidence>
<dbReference type="GO" id="GO:0005829">
    <property type="term" value="C:cytosol"/>
    <property type="evidence" value="ECO:0007669"/>
    <property type="project" value="TreeGrafter"/>
</dbReference>
<dbReference type="PANTHER" id="PTHR43409">
    <property type="entry name" value="ANAEROBIC MAGNESIUM-PROTOPORPHYRIN IX MONOMETHYL ESTER CYCLASE-RELATED"/>
    <property type="match status" value="1"/>
</dbReference>
<dbReference type="PANTHER" id="PTHR43409:SF16">
    <property type="entry name" value="SLR0320 PROTEIN"/>
    <property type="match status" value="1"/>
</dbReference>
<dbReference type="InterPro" id="IPR006158">
    <property type="entry name" value="Cobalamin-bd"/>
</dbReference>
<keyword evidence="4" id="KW-0408">Iron</keyword>
<accession>A0A1T4KIB6</accession>
<dbReference type="GO" id="GO:0046872">
    <property type="term" value="F:metal ion binding"/>
    <property type="evidence" value="ECO:0007669"/>
    <property type="project" value="UniProtKB-KW"/>
</dbReference>
<dbReference type="STRING" id="225324.SAMN02745126_00987"/>
<keyword evidence="2" id="KW-0949">S-adenosyl-L-methionine</keyword>
<evidence type="ECO:0000313" key="9">
    <source>
        <dbReference type="Proteomes" id="UP000190092"/>
    </source>
</evidence>
<dbReference type="PROSITE" id="PS51332">
    <property type="entry name" value="B12_BINDING"/>
    <property type="match status" value="1"/>
</dbReference>
<evidence type="ECO:0000256" key="1">
    <source>
        <dbReference type="ARBA" id="ARBA00001966"/>
    </source>
</evidence>
<dbReference type="InterPro" id="IPR006638">
    <property type="entry name" value="Elp3/MiaA/NifB-like_rSAM"/>
</dbReference>
<organism evidence="8 9">
    <name type="scientific">Enhydrobacter aerosaccus</name>
    <dbReference type="NCBI Taxonomy" id="225324"/>
    <lineage>
        <taxon>Bacteria</taxon>
        <taxon>Pseudomonadati</taxon>
        <taxon>Pseudomonadota</taxon>
        <taxon>Alphaproteobacteria</taxon>
        <taxon>Hyphomicrobiales</taxon>
        <taxon>Enhydrobacter</taxon>
    </lineage>
</organism>
<comment type="cofactor">
    <cofactor evidence="1">
        <name>[4Fe-4S] cluster</name>
        <dbReference type="ChEBI" id="CHEBI:49883"/>
    </cofactor>
</comment>
<dbReference type="SFLD" id="SFLDS00029">
    <property type="entry name" value="Radical_SAM"/>
    <property type="match status" value="1"/>
</dbReference>
<dbReference type="GO" id="GO:0051536">
    <property type="term" value="F:iron-sulfur cluster binding"/>
    <property type="evidence" value="ECO:0007669"/>
    <property type="project" value="UniProtKB-KW"/>
</dbReference>
<dbReference type="InterPro" id="IPR023404">
    <property type="entry name" value="rSAM_horseshoe"/>
</dbReference>
<dbReference type="SUPFAM" id="SSF102114">
    <property type="entry name" value="Radical SAM enzymes"/>
    <property type="match status" value="1"/>
</dbReference>
<keyword evidence="5" id="KW-0411">Iron-sulfur</keyword>
<dbReference type="Gene3D" id="3.80.30.20">
    <property type="entry name" value="tm_1862 like domain"/>
    <property type="match status" value="1"/>
</dbReference>
<sequence length="461" mass="52196">MRVLFTNPPWWVTKKPLRVPPFGKRLAIDWHGVRAGSRWPFTQWGLSRPDYHVFGDYVPYPFFMGYATTYLAQKTGAEVVLRDSVVMKESYKSYFRWLEGERFDYIFIESASPSWEHDVLVMREIKRLRPEAKIVVAGPIATMGAKILEQAPIVAAIKGEYEKGAVKVVNGAEGVIDFDLLTLEEMNAAPFPYYDDVIAAKYCDSNPKGVQFPQAHVWSSRGCPYKCIFCVWPAAMTGNDPDGTQKRSVRQYGADYMETFLSEIVGRYKFKSIYFDDDTFNLGNRHVERMAAVMRRIGIPWSAMCRADTISVDLWKVMKDSGCFGVKLGFESGNQYVVDKIVNKHLDLDYARKAVEEIKRVGMTVHGTFTYGLPGETPEQMQDTKRYLHSLGLDTWQESGTAEIEGSPLHTLAHQGNLGKYQGAQVDQGYQRAKDGNVKFQELTRQLQEGRTAAGQISADS</sequence>
<dbReference type="GO" id="GO:0003824">
    <property type="term" value="F:catalytic activity"/>
    <property type="evidence" value="ECO:0007669"/>
    <property type="project" value="InterPro"/>
</dbReference>
<evidence type="ECO:0000256" key="3">
    <source>
        <dbReference type="ARBA" id="ARBA00022723"/>
    </source>
</evidence>
<dbReference type="SFLD" id="SFLDG01082">
    <property type="entry name" value="B12-binding_domain_containing"/>
    <property type="match status" value="1"/>
</dbReference>
<dbReference type="Proteomes" id="UP000190092">
    <property type="component" value="Unassembled WGS sequence"/>
</dbReference>
<evidence type="ECO:0000259" key="7">
    <source>
        <dbReference type="PROSITE" id="PS51918"/>
    </source>
</evidence>
<evidence type="ECO:0000313" key="8">
    <source>
        <dbReference type="EMBL" id="SJZ42087.1"/>
    </source>
</evidence>
<name>A0A1T4KIB6_9HYPH</name>
<dbReference type="AlphaFoldDB" id="A0A1T4KIB6"/>
<gene>
    <name evidence="8" type="ORF">SAMN02745126_00987</name>
</gene>
<dbReference type="Pfam" id="PF04055">
    <property type="entry name" value="Radical_SAM"/>
    <property type="match status" value="1"/>
</dbReference>
<keyword evidence="9" id="KW-1185">Reference proteome</keyword>
<evidence type="ECO:0000259" key="6">
    <source>
        <dbReference type="PROSITE" id="PS51332"/>
    </source>
</evidence>
<dbReference type="InterPro" id="IPR058240">
    <property type="entry name" value="rSAM_sf"/>
</dbReference>
<keyword evidence="3" id="KW-0479">Metal-binding</keyword>
<dbReference type="PROSITE" id="PS51918">
    <property type="entry name" value="RADICAL_SAM"/>
    <property type="match status" value="1"/>
</dbReference>
<dbReference type="GO" id="GO:0031419">
    <property type="term" value="F:cobalamin binding"/>
    <property type="evidence" value="ECO:0007669"/>
    <property type="project" value="InterPro"/>
</dbReference>
<protein>
    <submittedName>
        <fullName evidence="8">Radical SAM superfamily enzyme YgiQ, UPF0313 family</fullName>
    </submittedName>
</protein>
<feature type="domain" description="B12-binding" evidence="6">
    <location>
        <begin position="46"/>
        <end position="179"/>
    </location>
</feature>
<dbReference type="RefSeq" id="WP_085932664.1">
    <property type="nucleotide sequence ID" value="NZ_FUWJ01000001.1"/>
</dbReference>
<evidence type="ECO:0000256" key="4">
    <source>
        <dbReference type="ARBA" id="ARBA00023004"/>
    </source>
</evidence>
<dbReference type="OrthoDB" id="9801424at2"/>
<dbReference type="InterPro" id="IPR007197">
    <property type="entry name" value="rSAM"/>
</dbReference>
<dbReference type="SMART" id="SM00729">
    <property type="entry name" value="Elp3"/>
    <property type="match status" value="1"/>
</dbReference>
<evidence type="ECO:0000256" key="2">
    <source>
        <dbReference type="ARBA" id="ARBA00022691"/>
    </source>
</evidence>
<feature type="domain" description="Radical SAM core" evidence="7">
    <location>
        <begin position="209"/>
        <end position="451"/>
    </location>
</feature>
<dbReference type="CDD" id="cd01335">
    <property type="entry name" value="Radical_SAM"/>
    <property type="match status" value="1"/>
</dbReference>
<proteinExistence type="predicted"/>
<dbReference type="InterPro" id="IPR051198">
    <property type="entry name" value="BchE-like"/>
</dbReference>